<protein>
    <recommendedName>
        <fullName evidence="2">Fibronectin type-III domain-containing protein</fullName>
    </recommendedName>
</protein>
<dbReference type="EMBL" id="MOBM01000043">
    <property type="protein sequence ID" value="RON11630.1"/>
    <property type="molecule type" value="Genomic_DNA"/>
</dbReference>
<feature type="domain" description="Fibronectin type-III" evidence="2">
    <location>
        <begin position="505"/>
        <end position="595"/>
    </location>
</feature>
<proteinExistence type="predicted"/>
<dbReference type="RefSeq" id="WP_185047225.1">
    <property type="nucleotide sequence ID" value="NZ_MOBM01000043.1"/>
</dbReference>
<accession>A0A423HEH3</accession>
<evidence type="ECO:0000313" key="4">
    <source>
        <dbReference type="Proteomes" id="UP000284002"/>
    </source>
</evidence>
<feature type="domain" description="Fibronectin type-III" evidence="2">
    <location>
        <begin position="64"/>
        <end position="154"/>
    </location>
</feature>
<evidence type="ECO:0000259" key="2">
    <source>
        <dbReference type="PROSITE" id="PS50853"/>
    </source>
</evidence>
<dbReference type="Gene3D" id="2.60.40.10">
    <property type="entry name" value="Immunoglobulins"/>
    <property type="match status" value="10"/>
</dbReference>
<comment type="caution">
    <text evidence="3">The sequence shown here is derived from an EMBL/GenBank/DDBJ whole genome shotgun (WGS) entry which is preliminary data.</text>
</comment>
<dbReference type="CDD" id="cd00063">
    <property type="entry name" value="FN3"/>
    <property type="match status" value="9"/>
</dbReference>
<evidence type="ECO:0000256" key="1">
    <source>
        <dbReference type="ARBA" id="ARBA00022737"/>
    </source>
</evidence>
<feature type="domain" description="Fibronectin type-III" evidence="2">
    <location>
        <begin position="685"/>
        <end position="773"/>
    </location>
</feature>
<dbReference type="SUPFAM" id="SSF49265">
    <property type="entry name" value="Fibronectin type III"/>
    <property type="match status" value="6"/>
</dbReference>
<dbReference type="PROSITE" id="PS50853">
    <property type="entry name" value="FN3"/>
    <property type="match status" value="8"/>
</dbReference>
<dbReference type="InterPro" id="IPR013783">
    <property type="entry name" value="Ig-like_fold"/>
</dbReference>
<dbReference type="InterPro" id="IPR036116">
    <property type="entry name" value="FN3_sf"/>
</dbReference>
<dbReference type="AlphaFoldDB" id="A0A423HEH3"/>
<keyword evidence="1" id="KW-0677">Repeat</keyword>
<dbReference type="Proteomes" id="UP000284002">
    <property type="component" value="Unassembled WGS sequence"/>
</dbReference>
<dbReference type="PANTHER" id="PTHR46708:SF2">
    <property type="entry name" value="FIBRONECTIN TYPE-III DOMAIN-CONTAINING PROTEIN"/>
    <property type="match status" value="1"/>
</dbReference>
<feature type="domain" description="Fibronectin type-III" evidence="2">
    <location>
        <begin position="863"/>
        <end position="950"/>
    </location>
</feature>
<feature type="domain" description="Fibronectin type-III" evidence="2">
    <location>
        <begin position="241"/>
        <end position="332"/>
    </location>
</feature>
<dbReference type="Pfam" id="PF00041">
    <property type="entry name" value="fn3"/>
    <property type="match status" value="6"/>
</dbReference>
<dbReference type="InterPro" id="IPR050991">
    <property type="entry name" value="ECM_Regulatory_Proteins"/>
</dbReference>
<dbReference type="PANTHER" id="PTHR46708">
    <property type="entry name" value="TENASCIN"/>
    <property type="match status" value="1"/>
</dbReference>
<dbReference type="SMART" id="SM00060">
    <property type="entry name" value="FN3"/>
    <property type="match status" value="10"/>
</dbReference>
<sequence length="950" mass="101475">MKWGLDPSPDSFIDQINLLLPMKIFDITALMPGTRYYIHVYGTKAEELSAPKRIVETTKPATSVPVSPTNLKAVPTNNTVALTWTGPPNASSYKIGYGIAPSGSVTNTTSLSPACTISGLISNTNYYFDVRSSNSNGDSAPTRIVKQTLQVPAPPNDLRATPAIITMDLNWTASAGATQYVIRYGVEPGGPPQTIVTRSTNYQLTGLSKNTLYFVEVSAANTNGESLPTRITPTTLDGPPLPRPPYNLVAAALAGQITFRWSGDPNATKYEVSYGLADSEDVIGRDSTSYDIHTFKGLMPDTRYSLRVQATNASGSSAPASTSARTQRLNPPVVFSAHSRLDYLFVSWSAGEGATGYNLSYGLEANGIVINTISTATLNHVITGLLENTRYFVELRSTNGDAVSEPKRIVKPTAKPMIAPLNLRNPGRTYNQAALVWDRPEDSWGFIDYEISRNGEREARSTVGSFLATNLIPGVSNTFRIRTRVIPNTLSDPVSIVVTTYDWVPPTKPKVLKLTPLAPGSATLSWLAAEDNVGVTGYEVRRNGEAWRPVSGTSHPVTGLIDGILNTFEVRAKDAAGNKSIPASLTYIPDLTKPTMPGIPVSSNLTETSAVLTWTPSTDNVGVKTYRVSLNGAAPVLVAQNSYLFTDLKEATPYTVVVSAVDAAGNISDSSTGIFSTLDVTAPGKPGTPVISNLTVNSATVTWTASTDNVAVTGYKVSLNGAVPFSVAQNSHRFTDLKEATPYTVVVNAVDAAENVSIPSSATFITLDVTKPTQPTGLVDVNVSSRAVALVWNRSSDNVGVTHYEILKEGGVIDTTKDSTPAYLAIGLTAGTCYSFAVQALDAAGNCSEPSMAIAVKTAPLSAPKNVRTSVSHNTIHLQWDRPDDAIGLLGYRTEADDHNGSYRKVEAPLQSVALTLLKPSTEYTVSIRAHDASQFYGEPLTFKVTTKAR</sequence>
<feature type="domain" description="Fibronectin type-III" evidence="2">
    <location>
        <begin position="155"/>
        <end position="239"/>
    </location>
</feature>
<gene>
    <name evidence="3" type="ORF">BK662_32020</name>
</gene>
<reference evidence="3 4" key="1">
    <citation type="submission" date="2016-10" db="EMBL/GenBank/DDBJ databases">
        <title>Comparative genome analysis of multiple Pseudomonas spp. focuses on biocontrol and plant growth promoting traits.</title>
        <authorList>
            <person name="Tao X.-Y."/>
            <person name="Taylor C.G."/>
        </authorList>
    </citation>
    <scope>NUCLEOTIDE SEQUENCE [LARGE SCALE GENOMIC DNA]</scope>
    <source>
        <strain evidence="3 4">36C6</strain>
    </source>
</reference>
<dbReference type="InterPro" id="IPR003961">
    <property type="entry name" value="FN3_dom"/>
</dbReference>
<evidence type="ECO:0000313" key="3">
    <source>
        <dbReference type="EMBL" id="RON11630.1"/>
    </source>
</evidence>
<organism evidence="3 4">
    <name type="scientific">Pseudomonas frederiksbergensis</name>
    <dbReference type="NCBI Taxonomy" id="104087"/>
    <lineage>
        <taxon>Bacteria</taxon>
        <taxon>Pseudomonadati</taxon>
        <taxon>Pseudomonadota</taxon>
        <taxon>Gammaproteobacteria</taxon>
        <taxon>Pseudomonadales</taxon>
        <taxon>Pseudomonadaceae</taxon>
        <taxon>Pseudomonas</taxon>
    </lineage>
</organism>
<name>A0A423HEH3_9PSED</name>
<feature type="domain" description="Fibronectin type-III" evidence="2">
    <location>
        <begin position="596"/>
        <end position="684"/>
    </location>
</feature>
<feature type="domain" description="Fibronectin type-III" evidence="2">
    <location>
        <begin position="774"/>
        <end position="861"/>
    </location>
</feature>